<accession>A0ABD0PYG0</accession>
<keyword evidence="1" id="KW-0813">Transport</keyword>
<dbReference type="AlphaFoldDB" id="A0ABD0PYG0"/>
<evidence type="ECO:0000256" key="3">
    <source>
        <dbReference type="ARBA" id="ARBA00022737"/>
    </source>
</evidence>
<dbReference type="Proteomes" id="UP001529510">
    <property type="component" value="Unassembled WGS sequence"/>
</dbReference>
<keyword evidence="3" id="KW-0677">Repeat</keyword>
<keyword evidence="2" id="KW-0853">WD repeat</keyword>
<evidence type="ECO:0000256" key="1">
    <source>
        <dbReference type="ARBA" id="ARBA00022448"/>
    </source>
</evidence>
<reference evidence="4 5" key="1">
    <citation type="submission" date="2024-05" db="EMBL/GenBank/DDBJ databases">
        <title>Genome sequencing and assembly of Indian major carp, Cirrhinus mrigala (Hamilton, 1822).</title>
        <authorList>
            <person name="Mohindra V."/>
            <person name="Chowdhury L.M."/>
            <person name="Lal K."/>
            <person name="Jena J.K."/>
        </authorList>
    </citation>
    <scope>NUCLEOTIDE SEQUENCE [LARGE SCALE GENOMIC DNA]</scope>
    <source>
        <strain evidence="4">CM1030</strain>
        <tissue evidence="4">Blood</tissue>
    </source>
</reference>
<evidence type="ECO:0000313" key="4">
    <source>
        <dbReference type="EMBL" id="KAL0178871.1"/>
    </source>
</evidence>
<sequence>DLVEKVMILRKSIERLRNGEVCVQSSMLTERLIQYSSILASQGSLSSALNYLPDTSDQ</sequence>
<evidence type="ECO:0000313" key="5">
    <source>
        <dbReference type="Proteomes" id="UP001529510"/>
    </source>
</evidence>
<organism evidence="4 5">
    <name type="scientific">Cirrhinus mrigala</name>
    <name type="common">Mrigala</name>
    <dbReference type="NCBI Taxonomy" id="683832"/>
    <lineage>
        <taxon>Eukaryota</taxon>
        <taxon>Metazoa</taxon>
        <taxon>Chordata</taxon>
        <taxon>Craniata</taxon>
        <taxon>Vertebrata</taxon>
        <taxon>Euteleostomi</taxon>
        <taxon>Actinopterygii</taxon>
        <taxon>Neopterygii</taxon>
        <taxon>Teleostei</taxon>
        <taxon>Ostariophysi</taxon>
        <taxon>Cypriniformes</taxon>
        <taxon>Cyprinidae</taxon>
        <taxon>Labeoninae</taxon>
        <taxon>Labeonini</taxon>
        <taxon>Cirrhinus</taxon>
    </lineage>
</organism>
<keyword evidence="5" id="KW-1185">Reference proteome</keyword>
<dbReference type="InterPro" id="IPR040251">
    <property type="entry name" value="SEC31-like"/>
</dbReference>
<dbReference type="PANTHER" id="PTHR13923:SF22">
    <property type="entry name" value="PROTEIN TRANSPORT PROTEIN SEC31B"/>
    <property type="match status" value="1"/>
</dbReference>
<evidence type="ECO:0000256" key="2">
    <source>
        <dbReference type="ARBA" id="ARBA00022574"/>
    </source>
</evidence>
<feature type="non-terminal residue" evidence="4">
    <location>
        <position position="1"/>
    </location>
</feature>
<dbReference type="EMBL" id="JAMKFB020000012">
    <property type="protein sequence ID" value="KAL0178871.1"/>
    <property type="molecule type" value="Genomic_DNA"/>
</dbReference>
<dbReference type="PANTHER" id="PTHR13923">
    <property type="entry name" value="SEC31-RELATED PROTEIN"/>
    <property type="match status" value="1"/>
</dbReference>
<protein>
    <submittedName>
        <fullName evidence="4">Uncharacterized protein</fullName>
    </submittedName>
</protein>
<dbReference type="Gene3D" id="1.25.40.1030">
    <property type="match status" value="1"/>
</dbReference>
<name>A0ABD0PYG0_CIRMR</name>
<feature type="non-terminal residue" evidence="4">
    <location>
        <position position="58"/>
    </location>
</feature>
<gene>
    <name evidence="4" type="ORF">M9458_024313</name>
</gene>
<comment type="caution">
    <text evidence="4">The sequence shown here is derived from an EMBL/GenBank/DDBJ whole genome shotgun (WGS) entry which is preliminary data.</text>
</comment>
<proteinExistence type="predicted"/>